<keyword evidence="2" id="KW-0378">Hydrolase</keyword>
<dbReference type="Gene3D" id="3.40.50.1820">
    <property type="entry name" value="alpha/beta hydrolase"/>
    <property type="match status" value="2"/>
</dbReference>
<dbReference type="Proteomes" id="UP001303473">
    <property type="component" value="Unassembled WGS sequence"/>
</dbReference>
<reference evidence="3" key="1">
    <citation type="journal article" date="2023" name="Mol. Phylogenet. Evol.">
        <title>Genome-scale phylogeny and comparative genomics of the fungal order Sordariales.</title>
        <authorList>
            <person name="Hensen N."/>
            <person name="Bonometti L."/>
            <person name="Westerberg I."/>
            <person name="Brannstrom I.O."/>
            <person name="Guillou S."/>
            <person name="Cros-Aarteil S."/>
            <person name="Calhoun S."/>
            <person name="Haridas S."/>
            <person name="Kuo A."/>
            <person name="Mondo S."/>
            <person name="Pangilinan J."/>
            <person name="Riley R."/>
            <person name="LaButti K."/>
            <person name="Andreopoulos B."/>
            <person name="Lipzen A."/>
            <person name="Chen C."/>
            <person name="Yan M."/>
            <person name="Daum C."/>
            <person name="Ng V."/>
            <person name="Clum A."/>
            <person name="Steindorff A."/>
            <person name="Ohm R.A."/>
            <person name="Martin F."/>
            <person name="Silar P."/>
            <person name="Natvig D.O."/>
            <person name="Lalanne C."/>
            <person name="Gautier V."/>
            <person name="Ament-Velasquez S.L."/>
            <person name="Kruys A."/>
            <person name="Hutchinson M.I."/>
            <person name="Powell A.J."/>
            <person name="Barry K."/>
            <person name="Miller A.N."/>
            <person name="Grigoriev I.V."/>
            <person name="Debuchy R."/>
            <person name="Gladieux P."/>
            <person name="Hiltunen Thoren M."/>
            <person name="Johannesson H."/>
        </authorList>
    </citation>
    <scope>NUCLEOTIDE SEQUENCE [LARGE SCALE GENOMIC DNA]</scope>
    <source>
        <strain evidence="3">CBS 340.73</strain>
    </source>
</reference>
<feature type="compositionally biased region" description="Basic and acidic residues" evidence="1">
    <location>
        <begin position="285"/>
        <end position="312"/>
    </location>
</feature>
<evidence type="ECO:0000313" key="2">
    <source>
        <dbReference type="EMBL" id="KAK3939182.1"/>
    </source>
</evidence>
<evidence type="ECO:0000313" key="3">
    <source>
        <dbReference type="Proteomes" id="UP001303473"/>
    </source>
</evidence>
<dbReference type="InterPro" id="IPR029058">
    <property type="entry name" value="AB_hydrolase_fold"/>
</dbReference>
<accession>A0AAN6S2Y5</accession>
<dbReference type="EMBL" id="MU853815">
    <property type="protein sequence ID" value="KAK3939182.1"/>
    <property type="molecule type" value="Genomic_DNA"/>
</dbReference>
<sequence length="466" mass="50796">MLPEPTLTFTLPSLHDGLPLDCRVYHPLSLTASPNAPAWKKHAAIIAHPYAPLGGCYDDPVVDIVASTLLRLGLLVGTFNFRGANGSAGRTSWTAKAERADFTSFVGFITHYVYFLDPFRLLPSSVTLGGHDLATQIDGAQDEIAVALDAGLDGSSESAPRHMPVLLMGGYSYGAMVTTQLPSLKTILAPFNTPAHDSYAAEIRLRAEHLAEMQNEALSGARAAAVERQSGKPMLRKALGLRVGGDEENRKSHDHPRHSFHLDPEDRIRKGVAELMVKARRVSHRKENSHDTIHDASRAVPEDKDAPHDPTHDCLLPLTNDMTHRAAYLLVSPLQGVITNLATMSFPMPFRKAARRSVSGPIPPGLSKASTRPDEPAPGSPSEPALVEAEDKLVLNPTLAIYGDRDGFVAARKLREWASRLESVSGSRFRAHEVSSAGHFWQEERVAYIMRDAVKTFVESVLRDGT</sequence>
<dbReference type="PANTHER" id="PTHR42103:SF2">
    <property type="entry name" value="AB HYDROLASE-1 DOMAIN-CONTAINING PROTEIN"/>
    <property type="match status" value="1"/>
</dbReference>
<feature type="region of interest" description="Disordered" evidence="1">
    <location>
        <begin position="355"/>
        <end position="385"/>
    </location>
</feature>
<dbReference type="GO" id="GO:0016787">
    <property type="term" value="F:hydrolase activity"/>
    <property type="evidence" value="ECO:0007669"/>
    <property type="project" value="UniProtKB-KW"/>
</dbReference>
<dbReference type="AlphaFoldDB" id="A0AAN6S2Y5"/>
<dbReference type="PANTHER" id="PTHR42103">
    <property type="entry name" value="ALPHA/BETA-HYDROLASES SUPERFAMILY PROTEIN"/>
    <property type="match status" value="1"/>
</dbReference>
<gene>
    <name evidence="2" type="ORF">QBC46DRAFT_152214</name>
</gene>
<keyword evidence="3" id="KW-1185">Reference proteome</keyword>
<organism evidence="2 3">
    <name type="scientific">Diplogelasinospora grovesii</name>
    <dbReference type="NCBI Taxonomy" id="303347"/>
    <lineage>
        <taxon>Eukaryota</taxon>
        <taxon>Fungi</taxon>
        <taxon>Dikarya</taxon>
        <taxon>Ascomycota</taxon>
        <taxon>Pezizomycotina</taxon>
        <taxon>Sordariomycetes</taxon>
        <taxon>Sordariomycetidae</taxon>
        <taxon>Sordariales</taxon>
        <taxon>Diplogelasinosporaceae</taxon>
        <taxon>Diplogelasinospora</taxon>
    </lineage>
</organism>
<protein>
    <submittedName>
        <fullName evidence="2">Alpha/Beta hydrolase protein</fullName>
    </submittedName>
</protein>
<comment type="caution">
    <text evidence="2">The sequence shown here is derived from an EMBL/GenBank/DDBJ whole genome shotgun (WGS) entry which is preliminary data.</text>
</comment>
<feature type="region of interest" description="Disordered" evidence="1">
    <location>
        <begin position="281"/>
        <end position="312"/>
    </location>
</feature>
<proteinExistence type="predicted"/>
<feature type="region of interest" description="Disordered" evidence="1">
    <location>
        <begin position="243"/>
        <end position="262"/>
    </location>
</feature>
<evidence type="ECO:0000256" key="1">
    <source>
        <dbReference type="SAM" id="MobiDB-lite"/>
    </source>
</evidence>
<name>A0AAN6S2Y5_9PEZI</name>
<dbReference type="SUPFAM" id="SSF53474">
    <property type="entry name" value="alpha/beta-Hydrolases"/>
    <property type="match status" value="1"/>
</dbReference>